<accession>A0ABV0MYE7</accession>
<feature type="transmembrane region" description="Helical" evidence="1">
    <location>
        <begin position="236"/>
        <end position="259"/>
    </location>
</feature>
<dbReference type="Gene3D" id="2.60.40.10">
    <property type="entry name" value="Immunoglobulins"/>
    <property type="match status" value="1"/>
</dbReference>
<reference evidence="2 3" key="1">
    <citation type="submission" date="2021-06" db="EMBL/GenBank/DDBJ databases">
        <authorList>
            <person name="Palmer J.M."/>
        </authorList>
    </citation>
    <scope>NUCLEOTIDE SEQUENCE [LARGE SCALE GENOMIC DNA]</scope>
    <source>
        <strain evidence="2 3">GA_2019</strain>
        <tissue evidence="2">Muscle</tissue>
    </source>
</reference>
<sequence>MKTIKLITLSSRRNIWSMSVTKHPLTSKNSKKEEVTNRMPLSSYIVQIGDDVTLSTANGLNKRNCESNTWLFTDLKNMKTITLLESGQFLNIAKAKSNRLFITADCSLVIKNFSVHDAGCYTSRYYLLEQQHGPDFRIYVSIINLAEEKNDGKVTLFCSMFENDGCMHSVKWVFEGEEKMSSEMEIATSSCSSNVTFTATDPELYKSLKCKVMNYYTDTVWLFDFRSQSSDEKSDFVYLMRCSILSLGLAALIISVVTFEIWTKGNEKKIDGIVEGESDEDEDPAIYEEIGENCPSVMLQQ</sequence>
<dbReference type="InterPro" id="IPR036179">
    <property type="entry name" value="Ig-like_dom_sf"/>
</dbReference>
<comment type="caution">
    <text evidence="2">The sequence shown here is derived from an EMBL/GenBank/DDBJ whole genome shotgun (WGS) entry which is preliminary data.</text>
</comment>
<keyword evidence="1" id="KW-0472">Membrane</keyword>
<evidence type="ECO:0000256" key="1">
    <source>
        <dbReference type="SAM" id="Phobius"/>
    </source>
</evidence>
<dbReference type="Proteomes" id="UP001476798">
    <property type="component" value="Unassembled WGS sequence"/>
</dbReference>
<proteinExistence type="predicted"/>
<dbReference type="SUPFAM" id="SSF48726">
    <property type="entry name" value="Immunoglobulin"/>
    <property type="match status" value="1"/>
</dbReference>
<evidence type="ECO:0000313" key="2">
    <source>
        <dbReference type="EMBL" id="MEQ2163062.1"/>
    </source>
</evidence>
<organism evidence="2 3">
    <name type="scientific">Goodea atripinnis</name>
    <dbReference type="NCBI Taxonomy" id="208336"/>
    <lineage>
        <taxon>Eukaryota</taxon>
        <taxon>Metazoa</taxon>
        <taxon>Chordata</taxon>
        <taxon>Craniata</taxon>
        <taxon>Vertebrata</taxon>
        <taxon>Euteleostomi</taxon>
        <taxon>Actinopterygii</taxon>
        <taxon>Neopterygii</taxon>
        <taxon>Teleostei</taxon>
        <taxon>Neoteleostei</taxon>
        <taxon>Acanthomorphata</taxon>
        <taxon>Ovalentaria</taxon>
        <taxon>Atherinomorphae</taxon>
        <taxon>Cyprinodontiformes</taxon>
        <taxon>Goodeidae</taxon>
        <taxon>Goodea</taxon>
    </lineage>
</organism>
<keyword evidence="1" id="KW-0812">Transmembrane</keyword>
<evidence type="ECO:0008006" key="4">
    <source>
        <dbReference type="Google" id="ProtNLM"/>
    </source>
</evidence>
<evidence type="ECO:0000313" key="3">
    <source>
        <dbReference type="Proteomes" id="UP001476798"/>
    </source>
</evidence>
<dbReference type="EMBL" id="JAHRIO010013249">
    <property type="protein sequence ID" value="MEQ2163062.1"/>
    <property type="molecule type" value="Genomic_DNA"/>
</dbReference>
<dbReference type="InterPro" id="IPR013783">
    <property type="entry name" value="Ig-like_fold"/>
</dbReference>
<keyword evidence="3" id="KW-1185">Reference proteome</keyword>
<protein>
    <recommendedName>
        <fullName evidence="4">Ig-like domain-containing protein</fullName>
    </recommendedName>
</protein>
<name>A0ABV0MYE7_9TELE</name>
<keyword evidence="1" id="KW-1133">Transmembrane helix</keyword>
<gene>
    <name evidence="2" type="ORF">GOODEAATRI_026377</name>
</gene>